<proteinExistence type="predicted"/>
<evidence type="ECO:0000256" key="1">
    <source>
        <dbReference type="SAM" id="MobiDB-lite"/>
    </source>
</evidence>
<dbReference type="PANTHER" id="PTHR37489:SF1">
    <property type="entry name" value="DUF3500 DOMAIN-CONTAINING PROTEIN"/>
    <property type="match status" value="1"/>
</dbReference>
<dbReference type="EMBL" id="JASNFN010000012">
    <property type="protein sequence ID" value="MDP5183384.1"/>
    <property type="molecule type" value="Genomic_DNA"/>
</dbReference>
<accession>A0ABT9IE01</accession>
<evidence type="ECO:0000313" key="2">
    <source>
        <dbReference type="EMBL" id="MDP5183384.1"/>
    </source>
</evidence>
<protein>
    <submittedName>
        <fullName evidence="2">DUF3500 domain-containing protein</fullName>
    </submittedName>
</protein>
<gene>
    <name evidence="2" type="ORF">QOZ88_12105</name>
</gene>
<reference evidence="3" key="1">
    <citation type="submission" date="2023-05" db="EMBL/GenBank/DDBJ databases">
        <title>Draft genome of Pseudofrankia sp. BMG5.37.</title>
        <authorList>
            <person name="Gtari M."/>
            <person name="Ghodhbane F."/>
            <person name="Sbissi I."/>
        </authorList>
    </citation>
    <scope>NUCLEOTIDE SEQUENCE [LARGE SCALE GENOMIC DNA]</scope>
    <source>
        <strain evidence="3">BMG 814</strain>
    </source>
</reference>
<dbReference type="InterPro" id="IPR021889">
    <property type="entry name" value="DUF3500"/>
</dbReference>
<feature type="compositionally biased region" description="Basic and acidic residues" evidence="1">
    <location>
        <begin position="35"/>
        <end position="54"/>
    </location>
</feature>
<dbReference type="PANTHER" id="PTHR37489">
    <property type="entry name" value="DUF3500 DOMAIN-CONTAINING PROTEIN"/>
    <property type="match status" value="1"/>
</dbReference>
<comment type="caution">
    <text evidence="2">The sequence shown here is derived from an EMBL/GenBank/DDBJ whole genome shotgun (WGS) entry which is preliminary data.</text>
</comment>
<feature type="region of interest" description="Disordered" evidence="1">
    <location>
        <begin position="35"/>
        <end position="55"/>
    </location>
</feature>
<keyword evidence="3" id="KW-1185">Reference proteome</keyword>
<organism evidence="2 3">
    <name type="scientific">Blastococcus carthaginiensis</name>
    <dbReference type="NCBI Taxonomy" id="3050034"/>
    <lineage>
        <taxon>Bacteria</taxon>
        <taxon>Bacillati</taxon>
        <taxon>Actinomycetota</taxon>
        <taxon>Actinomycetes</taxon>
        <taxon>Geodermatophilales</taxon>
        <taxon>Geodermatophilaceae</taxon>
        <taxon>Blastococcus</taxon>
    </lineage>
</organism>
<dbReference type="Proteomes" id="UP001233673">
    <property type="component" value="Unassembled WGS sequence"/>
</dbReference>
<dbReference type="Pfam" id="PF12006">
    <property type="entry name" value="DUF3500"/>
    <property type="match status" value="1"/>
</dbReference>
<evidence type="ECO:0000313" key="3">
    <source>
        <dbReference type="Proteomes" id="UP001233673"/>
    </source>
</evidence>
<sequence length="350" mass="37529">MGDLPAGSPEPADRAIARRMAAAASAWLASLDRGQHRLAQRDGPRSDPEAEADRRRWHYTPTDHGGLTLGQQHPAQQSLAMQLVASGLSTAGYVTVSGVMCLENVLDRTEGFPRGAGHDRRRDPGRYYLRIFGEPGGAQPWGWRLGGHHVSLNNLVVDGRVVAVTPCFLGANPAASPLLGDGSLRLLGATEDLARELVRSLPPALAAQAVLLDRAPSDLVSRNRPQLPTGDEVEPGPDGTLALTARPIGLPGSELEGNRRELLRDLVSAYTGRVPDGLRPSVDLDAVHLAWAGSTEPGRPHYYRLHGPRLLAEWDNTQNDGNHAHSVWRDPASDFGADVLAGHRATHHAG</sequence>
<name>A0ABT9IE01_9ACTN</name>
<dbReference type="RefSeq" id="WP_306000011.1">
    <property type="nucleotide sequence ID" value="NZ_JASNFN010000012.1"/>
</dbReference>